<gene>
    <name evidence="2" type="ORF">AVDCRST_MAG81-2978</name>
</gene>
<dbReference type="AlphaFoldDB" id="A0A6J4V9N2"/>
<evidence type="ECO:0000256" key="1">
    <source>
        <dbReference type="SAM" id="MobiDB-lite"/>
    </source>
</evidence>
<proteinExistence type="predicted"/>
<name>A0A6J4V9N2_9CYAN</name>
<accession>A0A6J4V9N2</accession>
<feature type="region of interest" description="Disordered" evidence="1">
    <location>
        <begin position="19"/>
        <end position="40"/>
    </location>
</feature>
<protein>
    <submittedName>
        <fullName evidence="2">Uncharacterized protein</fullName>
    </submittedName>
</protein>
<sequence length="40" mass="4684">MPFDYFDLPQVLNYYEQSTSPTLTRKSPLAARLERGNLNH</sequence>
<organism evidence="2">
    <name type="scientific">uncultured Synechococcales cyanobacterium</name>
    <dbReference type="NCBI Taxonomy" id="1936017"/>
    <lineage>
        <taxon>Bacteria</taxon>
        <taxon>Bacillati</taxon>
        <taxon>Cyanobacteriota</taxon>
        <taxon>Cyanophyceae</taxon>
        <taxon>Synechococcales</taxon>
        <taxon>environmental samples</taxon>
    </lineage>
</organism>
<reference evidence="2" key="1">
    <citation type="submission" date="2020-02" db="EMBL/GenBank/DDBJ databases">
        <authorList>
            <person name="Meier V. D."/>
        </authorList>
    </citation>
    <scope>NUCLEOTIDE SEQUENCE</scope>
    <source>
        <strain evidence="2">AVDCRST_MAG81</strain>
    </source>
</reference>
<dbReference type="EMBL" id="CADCWO010000103">
    <property type="protein sequence ID" value="CAA9572746.1"/>
    <property type="molecule type" value="Genomic_DNA"/>
</dbReference>
<evidence type="ECO:0000313" key="2">
    <source>
        <dbReference type="EMBL" id="CAA9572746.1"/>
    </source>
</evidence>